<dbReference type="EC" id="2.4.1.132" evidence="12"/>
<comment type="caution">
    <text evidence="16">The sequence shown here is derived from an EMBL/GenBank/DDBJ whole genome shotgun (WGS) entry which is preliminary data.</text>
</comment>
<evidence type="ECO:0000256" key="3">
    <source>
        <dbReference type="ARBA" id="ARBA00004922"/>
    </source>
</evidence>
<evidence type="ECO:0000256" key="1">
    <source>
        <dbReference type="ARBA" id="ARBA00003142"/>
    </source>
</evidence>
<comment type="function">
    <text evidence="1 12">Mannosylates Man(2)GlcNAc(2)-dolichol diphosphate and Man(1)GlcNAc(2)-dolichol diphosphate to form Man(3)GlcNAc(2)-dolichol diphosphate.</text>
</comment>
<accession>A0A4Q1BMI9</accession>
<dbReference type="FunCoup" id="A0A4Q1BMI9">
    <property type="interactions" value="410"/>
</dbReference>
<name>A0A4Q1BMI9_TREME</name>
<dbReference type="GO" id="GO:0004378">
    <property type="term" value="F:GDP-Man:Man(1)GlcNAc(2)-PP-Dol alpha-1,3-mannosyltransferase activity"/>
    <property type="evidence" value="ECO:0007669"/>
    <property type="project" value="UniProtKB-UniRule"/>
</dbReference>
<feature type="domain" description="Glycosyl transferase family 1" evidence="14">
    <location>
        <begin position="254"/>
        <end position="327"/>
    </location>
</feature>
<dbReference type="Gene3D" id="3.40.50.2000">
    <property type="entry name" value="Glycogen Phosphorylase B"/>
    <property type="match status" value="2"/>
</dbReference>
<evidence type="ECO:0000313" key="17">
    <source>
        <dbReference type="Proteomes" id="UP000289152"/>
    </source>
</evidence>
<evidence type="ECO:0000256" key="10">
    <source>
        <dbReference type="ARBA" id="ARBA00045103"/>
    </source>
</evidence>
<dbReference type="InterPro" id="IPR027054">
    <property type="entry name" value="ALG2"/>
</dbReference>
<proteinExistence type="inferred from homology"/>
<feature type="domain" description="Glycosyltransferase subfamily 4-like N-terminal" evidence="15">
    <location>
        <begin position="22"/>
        <end position="234"/>
    </location>
</feature>
<dbReference type="VEuPathDB" id="FungiDB:TREMEDRAFT_74187"/>
<dbReference type="GO" id="GO:0005789">
    <property type="term" value="C:endoplasmic reticulum membrane"/>
    <property type="evidence" value="ECO:0007669"/>
    <property type="project" value="UniProtKB-SubCell"/>
</dbReference>
<dbReference type="OrthoDB" id="448893at2759"/>
<evidence type="ECO:0000256" key="8">
    <source>
        <dbReference type="ARBA" id="ARBA00022989"/>
    </source>
</evidence>
<evidence type="ECO:0000259" key="14">
    <source>
        <dbReference type="Pfam" id="PF00534"/>
    </source>
</evidence>
<feature type="transmembrane region" description="Helical" evidence="12">
    <location>
        <begin position="80"/>
        <end position="104"/>
    </location>
</feature>
<evidence type="ECO:0000256" key="5">
    <source>
        <dbReference type="ARBA" id="ARBA00022679"/>
    </source>
</evidence>
<dbReference type="UniPathway" id="UPA00378"/>
<dbReference type="EC" id="2.4.1.257" evidence="12"/>
<evidence type="ECO:0000259" key="15">
    <source>
        <dbReference type="Pfam" id="PF13439"/>
    </source>
</evidence>
<keyword evidence="5 12" id="KW-0808">Transferase</keyword>
<feature type="transmembrane region" description="Helical" evidence="12">
    <location>
        <begin position="603"/>
        <end position="623"/>
    </location>
</feature>
<evidence type="ECO:0000256" key="6">
    <source>
        <dbReference type="ARBA" id="ARBA00022692"/>
    </source>
</evidence>
<evidence type="ECO:0000256" key="9">
    <source>
        <dbReference type="ARBA" id="ARBA00023136"/>
    </source>
</evidence>
<comment type="catalytic activity">
    <reaction evidence="11 12">
        <text>an alpha-D-Man-(1-&gt;3)-beta-D-Man-(1-&gt;4)-beta-D-GlcNAc-(1-&gt;4)-alpha-D-GlcNAc-diphospho-di-trans,poly-cis-dolichol + GDP-alpha-D-mannose = an alpha-D-Man-(1-&gt;3)-[alpha-D-Man-(1-&gt;6)]-beta-D-Man-(1-&gt;4)-beta-D-GlcNAc-(1-&gt;4)-alpha-D-GlcNAc-diphospho-di-trans,poly-cis-dolichol + GDP + H(+)</text>
        <dbReference type="Rhea" id="RHEA:29519"/>
        <dbReference type="Rhea" id="RHEA-COMP:19513"/>
        <dbReference type="Rhea" id="RHEA-COMP:19515"/>
        <dbReference type="ChEBI" id="CHEBI:15378"/>
        <dbReference type="ChEBI" id="CHEBI:57527"/>
        <dbReference type="ChEBI" id="CHEBI:58189"/>
        <dbReference type="ChEBI" id="CHEBI:132510"/>
        <dbReference type="ChEBI" id="CHEBI:132511"/>
        <dbReference type="EC" id="2.4.1.257"/>
    </reaction>
    <physiologicalReaction direction="left-to-right" evidence="11 12">
        <dbReference type="Rhea" id="RHEA:29520"/>
    </physiologicalReaction>
</comment>
<comment type="pathway">
    <text evidence="3 12">Protein modification; protein glycosylation.</text>
</comment>
<gene>
    <name evidence="16" type="ORF">M231_03672</name>
</gene>
<protein>
    <recommendedName>
        <fullName evidence="12">Alpha-1,3/1,6-mannosyltransferase ALG2</fullName>
        <ecNumber evidence="12">2.4.1.132</ecNumber>
        <ecNumber evidence="12">2.4.1.257</ecNumber>
    </recommendedName>
    <alternativeName>
        <fullName evidence="12">GDP-Man:Man(1)GlcNAc(2)-PP-Dol alpha-1,3-mannosyltransferase</fullName>
    </alternativeName>
</protein>
<dbReference type="Proteomes" id="UP000289152">
    <property type="component" value="Unassembled WGS sequence"/>
</dbReference>
<feature type="region of interest" description="Disordered" evidence="13">
    <location>
        <begin position="341"/>
        <end position="362"/>
    </location>
</feature>
<comment type="subcellular location">
    <subcellularLocation>
        <location evidence="2 12">Endoplasmic reticulum membrane</location>
    </subcellularLocation>
</comment>
<dbReference type="STRING" id="5217.A0A4Q1BMI9"/>
<evidence type="ECO:0000256" key="13">
    <source>
        <dbReference type="SAM" id="MobiDB-lite"/>
    </source>
</evidence>
<dbReference type="EMBL" id="SDIL01000037">
    <property type="protein sequence ID" value="RXK39048.1"/>
    <property type="molecule type" value="Genomic_DNA"/>
</dbReference>
<dbReference type="GO" id="GO:0102704">
    <property type="term" value="F:GDP-Man:Man(2)GlcNAc(2)-PP-Dol alpha-1,6-mannosyltransferase activity"/>
    <property type="evidence" value="ECO:0007669"/>
    <property type="project" value="UniProtKB-UniRule"/>
</dbReference>
<evidence type="ECO:0000256" key="7">
    <source>
        <dbReference type="ARBA" id="ARBA00022824"/>
    </source>
</evidence>
<keyword evidence="9 12" id="KW-0472">Membrane</keyword>
<feature type="region of interest" description="Disordered" evidence="13">
    <location>
        <begin position="483"/>
        <end position="510"/>
    </location>
</feature>
<dbReference type="InterPro" id="IPR028098">
    <property type="entry name" value="Glyco_trans_4-like_N"/>
</dbReference>
<comment type="catalytic activity">
    <reaction evidence="10 12">
        <text>a beta-D-Man-(1-&gt;4)-beta-D-GlcNAc-(1-&gt;4)-alpha-D-GlcNAc-diphospho-di-trans,poly-cis-dolichol + GDP-alpha-D-mannose = an alpha-D-Man-(1-&gt;3)-beta-D-Man-(1-&gt;4)-beta-D-GlcNAc-(1-&gt;4)-alpha-D-GlcNAc-diphospho-di-trans,poly-cis-dolichol + GDP + H(+)</text>
        <dbReference type="Rhea" id="RHEA:29515"/>
        <dbReference type="Rhea" id="RHEA-COMP:19511"/>
        <dbReference type="Rhea" id="RHEA-COMP:19513"/>
        <dbReference type="ChEBI" id="CHEBI:15378"/>
        <dbReference type="ChEBI" id="CHEBI:57527"/>
        <dbReference type="ChEBI" id="CHEBI:58189"/>
        <dbReference type="ChEBI" id="CHEBI:58472"/>
        <dbReference type="ChEBI" id="CHEBI:132510"/>
        <dbReference type="EC" id="2.4.1.132"/>
    </reaction>
    <physiologicalReaction direction="left-to-right" evidence="10 12">
        <dbReference type="Rhea" id="RHEA:29516"/>
    </physiologicalReaction>
</comment>
<dbReference type="VEuPathDB" id="FungiDB:TREMEDRAFT_74186"/>
<evidence type="ECO:0000256" key="11">
    <source>
        <dbReference type="ARBA" id="ARBA00045104"/>
    </source>
</evidence>
<dbReference type="Pfam" id="PF00534">
    <property type="entry name" value="Glycos_transf_1"/>
    <property type="match status" value="2"/>
</dbReference>
<feature type="domain" description="Glycosyl transferase family 1" evidence="14">
    <location>
        <begin position="381"/>
        <end position="428"/>
    </location>
</feature>
<keyword evidence="6 12" id="KW-0812">Transmembrane</keyword>
<feature type="compositionally biased region" description="Low complexity" evidence="13">
    <location>
        <begin position="483"/>
        <end position="495"/>
    </location>
</feature>
<evidence type="ECO:0000256" key="2">
    <source>
        <dbReference type="ARBA" id="ARBA00004586"/>
    </source>
</evidence>
<dbReference type="PANTHER" id="PTHR45918">
    <property type="entry name" value="ALPHA-1,3/1,6-MANNOSYLTRANSFERASE ALG2"/>
    <property type="match status" value="1"/>
</dbReference>
<reference evidence="16 17" key="1">
    <citation type="submission" date="2016-06" db="EMBL/GenBank/DDBJ databases">
        <title>Evolution of pathogenesis and genome organization in the Tremellales.</title>
        <authorList>
            <person name="Cuomo C."/>
            <person name="Litvintseva A."/>
            <person name="Heitman J."/>
            <person name="Chen Y."/>
            <person name="Sun S."/>
            <person name="Springer D."/>
            <person name="Dromer F."/>
            <person name="Young S."/>
            <person name="Zeng Q."/>
            <person name="Chapman S."/>
            <person name="Gujja S."/>
            <person name="Saif S."/>
            <person name="Birren B."/>
        </authorList>
    </citation>
    <scope>NUCLEOTIDE SEQUENCE [LARGE SCALE GENOMIC DNA]</scope>
    <source>
        <strain evidence="16 17">ATCC 28783</strain>
    </source>
</reference>
<keyword evidence="17" id="KW-1185">Reference proteome</keyword>
<evidence type="ECO:0000313" key="16">
    <source>
        <dbReference type="EMBL" id="RXK39048.1"/>
    </source>
</evidence>
<dbReference type="AlphaFoldDB" id="A0A4Q1BMI9"/>
<dbReference type="InParanoid" id="A0A4Q1BMI9"/>
<sequence>MNGQQQGSKMRIGFIHPDLGLGGAERFVVDAAISLQRRGHDVVMFTSRHDPSRCFEETRDGTLKVHVLGSSLPRLLHPRLPLTIVFSILRSLLLTILLIISLILPGPASAFNPLSPLKKFDVFIVDQQSVCVPLLRIGTGTRVVFYCHFPDKLLSGGWEIESISDQKDQVRLKRNTSWKKKLYRWPIDKLEEWTTGQADIILSNSQFTSKIYCKAFPSLSNRPPRVIYPCIDLEAYRANSEMAEKDEGVKMIMSSQPTFISLNRFEAKKNVALAIESFAKLRDDHLLSSDTFESLRLVIAGGYDPSLFDNRETLASLKTLCDNLRLNYSVLSSDSTFQTTLSSQSTSEPNLLSESTSQANPKSSNSQIIFLLNFTTSQRTYLLNSQSTLTLLYTPSNEHFGIVPLEAMACGVPIICVDSGGPKETVINLNMSSIPIQLSGTSSKNPVINTTLQLDSFEELKGEDSEHDNDTIRILEDSDGWKGQTKGITTQTQGIESNTRNTKGVVDQRKKDIKDIEGAKNTRKTEEGERVKGTGFLIPPNPEIWSKALLYLISLSPSTRTSLKYSAKSHSKQFDITILGEKLEKVCEEVKEMKDLHDELGDWLIRFSGSMILVSLIGLWAIWRIYGMS</sequence>
<keyword evidence="7 12" id="KW-0256">Endoplasmic reticulum</keyword>
<dbReference type="SUPFAM" id="SSF53756">
    <property type="entry name" value="UDP-Glycosyltransferase/glycogen phosphorylase"/>
    <property type="match status" value="1"/>
</dbReference>
<organism evidence="16 17">
    <name type="scientific">Tremella mesenterica</name>
    <name type="common">Jelly fungus</name>
    <dbReference type="NCBI Taxonomy" id="5217"/>
    <lineage>
        <taxon>Eukaryota</taxon>
        <taxon>Fungi</taxon>
        <taxon>Dikarya</taxon>
        <taxon>Basidiomycota</taxon>
        <taxon>Agaricomycotina</taxon>
        <taxon>Tremellomycetes</taxon>
        <taxon>Tremellales</taxon>
        <taxon>Tremellaceae</taxon>
        <taxon>Tremella</taxon>
    </lineage>
</organism>
<feature type="compositionally biased region" description="Polar residues" evidence="13">
    <location>
        <begin position="348"/>
        <end position="362"/>
    </location>
</feature>
<evidence type="ECO:0000256" key="12">
    <source>
        <dbReference type="RuleBase" id="RU367136"/>
    </source>
</evidence>
<evidence type="ECO:0000256" key="4">
    <source>
        <dbReference type="ARBA" id="ARBA00022676"/>
    </source>
</evidence>
<dbReference type="PANTHER" id="PTHR45918:SF1">
    <property type="entry name" value="ALPHA-1,3_1,6-MANNOSYLTRANSFERASE ALG2"/>
    <property type="match status" value="1"/>
</dbReference>
<keyword evidence="4 12" id="KW-0328">Glycosyltransferase</keyword>
<dbReference type="Pfam" id="PF13439">
    <property type="entry name" value="Glyco_transf_4"/>
    <property type="match status" value="1"/>
</dbReference>
<dbReference type="InterPro" id="IPR001296">
    <property type="entry name" value="Glyco_trans_1"/>
</dbReference>
<comment type="similarity">
    <text evidence="12">Belongs to the glycosyltransferase group 1 family.</text>
</comment>
<keyword evidence="8 12" id="KW-1133">Transmembrane helix</keyword>